<protein>
    <submittedName>
        <fullName evidence="2">T9SS type A sorting domain-containing protein</fullName>
    </submittedName>
</protein>
<sequence>MRVRKVLLFIAATIITSQLVGQSLNESFSNAFPPELWKVYNCDDGQFAWTKSYIRYFTCPSCARVRFEGRNITNDDWLVTRKVFPTPQDHLLRFFYRSHNPRSESLEIYVSTTGQKPEDFQYRLTAFRFNNSSYRDETVSLAQFDSIPIYIAFRYPKRFGRAVYLDDITGPSYIPNDVGVKSITAPPRYLPTGSNVYPQVLVKNYGTLLQTEFPVTVLIIDSASGLTTYTSQQTIDTLLAQDSILVTFPLVWQATEGIYQVKAFTGLLGDMDLTNDTATQRTEVVVLPINDVAVTEISAPRGTLPPGTITPQALVANYGTNTATFSVVFNIVQQNNVVYTDTVSITVEPNASALVNFSVWNATSGVYQSIVCAIMEGDIDTTNNTLTDIFEIVDYYRDVGTTQILAPHGELLENSLVTPEACVANFGDLTETFWVKFRIGATYEDSINLELEAGEQRTVTFAEWQASEIGTFGTKCSTNLIGDEDPLNDFITDSVIVVPVTGNSRQSQDEKKTQLEVIPNPFRKRVTFLLPKEIAQTEYFLTIYNEAGGCIKRIVNSNIWDGTDAIGNQVPKGIYFLKLNSAGYKQVKKVIYR</sequence>
<proteinExistence type="predicted"/>
<name>A0A7C6ECW0_UNCW3</name>
<organism evidence="2">
    <name type="scientific">candidate division WOR-3 bacterium</name>
    <dbReference type="NCBI Taxonomy" id="2052148"/>
    <lineage>
        <taxon>Bacteria</taxon>
        <taxon>Bacteria division WOR-3</taxon>
    </lineage>
</organism>
<dbReference type="InterPro" id="IPR013783">
    <property type="entry name" value="Ig-like_fold"/>
</dbReference>
<dbReference type="NCBIfam" id="NF038128">
    <property type="entry name" value="choice_anch_J"/>
    <property type="match status" value="1"/>
</dbReference>
<dbReference type="Gene3D" id="2.60.120.200">
    <property type="match status" value="1"/>
</dbReference>
<dbReference type="Gene3D" id="2.60.40.10">
    <property type="entry name" value="Immunoglobulins"/>
    <property type="match status" value="2"/>
</dbReference>
<gene>
    <name evidence="2" type="ORF">ENW73_05065</name>
</gene>
<evidence type="ECO:0000259" key="1">
    <source>
        <dbReference type="Pfam" id="PF07675"/>
    </source>
</evidence>
<dbReference type="AlphaFoldDB" id="A0A7C6ECW0"/>
<dbReference type="InterPro" id="IPR026444">
    <property type="entry name" value="Secre_tail"/>
</dbReference>
<feature type="domain" description="Cleaved adhesin" evidence="1">
    <location>
        <begin position="24"/>
        <end position="124"/>
    </location>
</feature>
<dbReference type="InterPro" id="IPR011628">
    <property type="entry name" value="Cleaved_adhesin"/>
</dbReference>
<accession>A0A7C6ECW0</accession>
<dbReference type="NCBIfam" id="TIGR04183">
    <property type="entry name" value="Por_Secre_tail"/>
    <property type="match status" value="1"/>
</dbReference>
<dbReference type="Pfam" id="PF07675">
    <property type="entry name" value="Cleaved_Adhesin"/>
    <property type="match status" value="1"/>
</dbReference>
<reference evidence="2" key="1">
    <citation type="journal article" date="2020" name="mSystems">
        <title>Genome- and Community-Level Interaction Insights into Carbon Utilization and Element Cycling Functions of Hydrothermarchaeota in Hydrothermal Sediment.</title>
        <authorList>
            <person name="Zhou Z."/>
            <person name="Liu Y."/>
            <person name="Xu W."/>
            <person name="Pan J."/>
            <person name="Luo Z.H."/>
            <person name="Li M."/>
        </authorList>
    </citation>
    <scope>NUCLEOTIDE SEQUENCE [LARGE SCALE GENOMIC DNA]</scope>
    <source>
        <strain evidence="2">SpSt-876</strain>
    </source>
</reference>
<comment type="caution">
    <text evidence="2">The sequence shown here is derived from an EMBL/GenBank/DDBJ whole genome shotgun (WGS) entry which is preliminary data.</text>
</comment>
<evidence type="ECO:0000313" key="2">
    <source>
        <dbReference type="EMBL" id="HHS52221.1"/>
    </source>
</evidence>
<dbReference type="Gene3D" id="2.60.40.4070">
    <property type="match status" value="1"/>
</dbReference>
<dbReference type="EMBL" id="DTLI01000133">
    <property type="protein sequence ID" value="HHS52221.1"/>
    <property type="molecule type" value="Genomic_DNA"/>
</dbReference>